<evidence type="ECO:0000256" key="1">
    <source>
        <dbReference type="SAM" id="Phobius"/>
    </source>
</evidence>
<keyword evidence="1" id="KW-0472">Membrane</keyword>
<dbReference type="Proteomes" id="UP000203433">
    <property type="component" value="Segment"/>
</dbReference>
<dbReference type="KEGG" id="vg:26373951"/>
<dbReference type="EMBL" id="KP296186">
    <property type="protein sequence ID" value="AKN80744.1"/>
    <property type="molecule type" value="Genomic_DNA"/>
</dbReference>
<proteinExistence type="predicted"/>
<evidence type="ECO:0000313" key="2">
    <source>
        <dbReference type="EMBL" id="AKN80744.1"/>
    </source>
</evidence>
<protein>
    <submittedName>
        <fullName evidence="2">ODV-E27</fullName>
    </submittedName>
</protein>
<keyword evidence="1" id="KW-0812">Transmembrane</keyword>
<organism evidence="2 3">
    <name type="scientific">Diatraea saccharalis granulovirus</name>
    <dbReference type="NCBI Taxonomy" id="1675862"/>
    <lineage>
        <taxon>Viruses</taxon>
        <taxon>Viruses incertae sedis</taxon>
        <taxon>Naldaviricetes</taxon>
        <taxon>Lefavirales</taxon>
        <taxon>Baculoviridae</taxon>
        <taxon>Betabaculovirus</taxon>
        <taxon>Betabaculovirus disaccharalis</taxon>
    </lineage>
</organism>
<reference evidence="2 3" key="1">
    <citation type="journal article" date="2015" name="J. Virol.">
        <title>A betabaculovirus-encoded gp64 homolog is a functional envelope fusion protein.</title>
        <authorList>
            <person name="Ardisson-Araujo D.M."/>
            <person name="Melo F.L."/>
            <person name="Clem R.J."/>
            <person name="Wolff J.L."/>
            <person name="Ribeiro B.M."/>
        </authorList>
    </citation>
    <scope>NUCLEOTIDE SEQUENCE [LARGE SCALE GENOMIC DNA]</scope>
    <source>
        <strain evidence="2 3">Parana-2009</strain>
    </source>
</reference>
<gene>
    <name evidence="2" type="primary">odv-e27</name>
</gene>
<accession>A0A0R7EYT5</accession>
<dbReference type="GO" id="GO:0019031">
    <property type="term" value="C:viral envelope"/>
    <property type="evidence" value="ECO:0007669"/>
    <property type="project" value="InterPro"/>
</dbReference>
<keyword evidence="1" id="KW-1133">Transmembrane helix</keyword>
<dbReference type="OrthoDB" id="10588at10239"/>
<dbReference type="InterPro" id="IPR007978">
    <property type="entry name" value="Baculo_ODV-E27"/>
</dbReference>
<keyword evidence="3" id="KW-1185">Reference proteome</keyword>
<feature type="transmembrane region" description="Helical" evidence="1">
    <location>
        <begin position="197"/>
        <end position="216"/>
    </location>
</feature>
<dbReference type="GeneID" id="26373951"/>
<evidence type="ECO:0000313" key="3">
    <source>
        <dbReference type="Proteomes" id="UP000203433"/>
    </source>
</evidence>
<sequence length="270" mass="31874">MNRYRTVTEIVDSEDLYQKEFDVSDLIYQNEAYLRKMNRRELYLMVSKYIASLKQLDLTDLNILFANKGNILKVFTLVYHSLAFVNNQMVPHQVHFINMKFVDVSDRKMSFPADPIVFYKNINSEDDQTITCYVDRPGILRILEKPVDVNVKFETNDNVSEIIKTVERIKTMEMKRKQPFPCTILSNDSSVKLNEEYVTQFVTLLILFSNAYIALFKLMRSDFHQYYNFLLDHESLLKERSLPNINNLIIGKFNFRIEAGDKRKEGLVFK</sequence>
<dbReference type="RefSeq" id="YP_009182286.1">
    <property type="nucleotide sequence ID" value="NC_028491.1"/>
</dbReference>
<dbReference type="Pfam" id="PF05314">
    <property type="entry name" value="Baculo_ODV-E27"/>
    <property type="match status" value="1"/>
</dbReference>
<name>A0A0R7EYT5_9BBAC</name>